<dbReference type="RefSeq" id="WP_005025848.1">
    <property type="nucleotide sequence ID" value="NZ_CP167783.1"/>
</dbReference>
<dbReference type="Gene3D" id="3.20.20.80">
    <property type="entry name" value="Glycosidases"/>
    <property type="match status" value="1"/>
</dbReference>
<sequence>MQNAFPYQKIPPQLSWATQTLPRFHPHYWRVEGPDTASFSLTNYRNGFEVLFKPRLSSDLIGIIWESEDHKDHQFLSYETLYDYSGVVWDFDIEVSTYMPMINNEQMALTLAVYYLENGIEQIAYIPLFNYADQPVSRQAHIQIDWDTVKAGFNATIPFPVNHIQRIVLNVVASSYNPATLPYPLPDPELCYVRITNSTVQGTHTQLELKQIVVSAHHKGICTSYDDHYDLNPQRIVDNIVALGYRGLLNHYCGMSRYPDMYWDTQVNRWQIPDTLATRVNVVNPCALKWHQVYAKALHEAAFAPVFSLSFEMYSLAANEYWAQRDIHDNLGKTAYEPPSYFFSPSNINAMAYLQKGFLEFAETMQIGGCQVNMQIGEPWWWYNPATNLPCIYDYSTRLAFNQDTGLYAPDLGDIFQSVYQTGTPYEEFRQWLRIKLGQTCQDIRTVLKKNYPDAQFCPLLFLPAIRTQQPTLLTSINYPQEYYRYPNFDYIIVEAYDWILENNLEQAHRTIMEVALDELAYPSDKTAYLAGFVPPENLTYLYGFNNKEPYHRAIWQRILGDMQNNETFGLMKQLIWAYPQVMAHSLTIDIKNAPDGFFLAEQYYSAINDNTPYPPEIYL</sequence>
<organism evidence="3 4">
    <name type="scientific">Acinetobacter radioresistens</name>
    <dbReference type="NCBI Taxonomy" id="40216"/>
    <lineage>
        <taxon>Bacteria</taxon>
        <taxon>Pseudomonadati</taxon>
        <taxon>Pseudomonadota</taxon>
        <taxon>Gammaproteobacteria</taxon>
        <taxon>Moraxellales</taxon>
        <taxon>Moraxellaceae</taxon>
        <taxon>Acinetobacter</taxon>
    </lineage>
</organism>
<protein>
    <submittedName>
        <fullName evidence="3">Phage capsid protein</fullName>
    </submittedName>
</protein>
<dbReference type="Proteomes" id="UP000314285">
    <property type="component" value="Unassembled WGS sequence"/>
</dbReference>
<reference evidence="3 4" key="1">
    <citation type="submission" date="2019-06" db="EMBL/GenBank/DDBJ databases">
        <title>Genome of Acinetobacter radioresistens APH1, a phenol degrading strain.</title>
        <authorList>
            <person name="Liu Y."/>
        </authorList>
    </citation>
    <scope>NUCLEOTIDE SEQUENCE [LARGE SCALE GENOMIC DNA]</scope>
    <source>
        <strain evidence="3 4">APH1</strain>
    </source>
</reference>
<evidence type="ECO:0000313" key="3">
    <source>
        <dbReference type="EMBL" id="TNX86398.1"/>
    </source>
</evidence>
<dbReference type="Pfam" id="PF23844">
    <property type="entry name" value="NCTSP_N"/>
    <property type="match status" value="1"/>
</dbReference>
<feature type="domain" description="Non-contractile tail sheath TIM barrel" evidence="2">
    <location>
        <begin position="216"/>
        <end position="583"/>
    </location>
</feature>
<proteinExistence type="predicted"/>
<evidence type="ECO:0000259" key="2">
    <source>
        <dbReference type="Pfam" id="PF23845"/>
    </source>
</evidence>
<dbReference type="AlphaFoldDB" id="A0A8H2JY07"/>
<dbReference type="InterPro" id="IPR057102">
    <property type="entry name" value="NCTSP_N"/>
</dbReference>
<evidence type="ECO:0000259" key="1">
    <source>
        <dbReference type="Pfam" id="PF23844"/>
    </source>
</evidence>
<dbReference type="EMBL" id="VFBM01000012">
    <property type="protein sequence ID" value="TNX86398.1"/>
    <property type="molecule type" value="Genomic_DNA"/>
</dbReference>
<dbReference type="InterPro" id="IPR057122">
    <property type="entry name" value="TIM-barrel_NCTSP"/>
</dbReference>
<gene>
    <name evidence="3" type="ORF">FHY67_12710</name>
</gene>
<name>A0A8H2JY07_ACIRA</name>
<comment type="caution">
    <text evidence="3">The sequence shown here is derived from an EMBL/GenBank/DDBJ whole genome shotgun (WGS) entry which is preliminary data.</text>
</comment>
<accession>A0A8H2JY07</accession>
<dbReference type="Pfam" id="PF23845">
    <property type="entry name" value="TIM-barrel_NCTSP"/>
    <property type="match status" value="1"/>
</dbReference>
<evidence type="ECO:0000313" key="4">
    <source>
        <dbReference type="Proteomes" id="UP000314285"/>
    </source>
</evidence>
<feature type="domain" description="Non-contractile tail sheath N-terminal" evidence="1">
    <location>
        <begin position="23"/>
        <end position="208"/>
    </location>
</feature>